<feature type="signal peptide" evidence="1">
    <location>
        <begin position="1"/>
        <end position="20"/>
    </location>
</feature>
<reference evidence="2 3" key="1">
    <citation type="submission" date="2019-03" db="EMBL/GenBank/DDBJ databases">
        <title>Genomic Encyclopedia of Type Strains, Phase IV (KMG-IV): sequencing the most valuable type-strain genomes for metagenomic binning, comparative biology and taxonomic classification.</title>
        <authorList>
            <person name="Goeker M."/>
        </authorList>
    </citation>
    <scope>NUCLEOTIDE SEQUENCE [LARGE SCALE GENOMIC DNA]</scope>
    <source>
        <strain evidence="2 3">DSM 25903</strain>
    </source>
</reference>
<accession>A0A4R7C6M7</accession>
<keyword evidence="1" id="KW-0732">Signal</keyword>
<proteinExistence type="predicted"/>
<dbReference type="PROSITE" id="PS51257">
    <property type="entry name" value="PROKAR_LIPOPROTEIN"/>
    <property type="match status" value="1"/>
</dbReference>
<feature type="chain" id="PRO_5020223057" description="Lipoprotein" evidence="1">
    <location>
        <begin position="21"/>
        <end position="156"/>
    </location>
</feature>
<comment type="caution">
    <text evidence="2">The sequence shown here is derived from an EMBL/GenBank/DDBJ whole genome shotgun (WGS) entry which is preliminary data.</text>
</comment>
<gene>
    <name evidence="2" type="ORF">EV668_0857</name>
</gene>
<evidence type="ECO:0008006" key="4">
    <source>
        <dbReference type="Google" id="ProtNLM"/>
    </source>
</evidence>
<evidence type="ECO:0000313" key="3">
    <source>
        <dbReference type="Proteomes" id="UP000295122"/>
    </source>
</evidence>
<dbReference type="AlphaFoldDB" id="A0A4R7C6M7"/>
<organism evidence="2 3">
    <name type="scientific">Enterovirga rhinocerotis</name>
    <dbReference type="NCBI Taxonomy" id="1339210"/>
    <lineage>
        <taxon>Bacteria</taxon>
        <taxon>Pseudomonadati</taxon>
        <taxon>Pseudomonadota</taxon>
        <taxon>Alphaproteobacteria</taxon>
        <taxon>Hyphomicrobiales</taxon>
        <taxon>Methylobacteriaceae</taxon>
        <taxon>Enterovirga</taxon>
    </lineage>
</organism>
<sequence>MARLLLAIGALSLSGLPALAGGCASGQCYTPAYVPPTYGLVTEKVVTRAPETYAITTPAQYTTVYDKVLVGGGRVWSVTRDPATGRLVGCWITKPARYATVPRTVMVRAPQVIPYAAPAQYGYRTHKVMTSRGYKAWVPSAPPAGHGYGWSGYRGR</sequence>
<evidence type="ECO:0000313" key="2">
    <source>
        <dbReference type="EMBL" id="TDR93592.1"/>
    </source>
</evidence>
<dbReference type="EMBL" id="SNZR01000011">
    <property type="protein sequence ID" value="TDR93592.1"/>
    <property type="molecule type" value="Genomic_DNA"/>
</dbReference>
<name>A0A4R7C6M7_9HYPH</name>
<dbReference type="RefSeq" id="WP_133768583.1">
    <property type="nucleotide sequence ID" value="NZ_SNZR01000011.1"/>
</dbReference>
<protein>
    <recommendedName>
        <fullName evidence="4">Lipoprotein</fullName>
    </recommendedName>
</protein>
<keyword evidence="3" id="KW-1185">Reference proteome</keyword>
<dbReference type="OrthoDB" id="7990443at2"/>
<dbReference type="Proteomes" id="UP000295122">
    <property type="component" value="Unassembled WGS sequence"/>
</dbReference>
<evidence type="ECO:0000256" key="1">
    <source>
        <dbReference type="SAM" id="SignalP"/>
    </source>
</evidence>